<dbReference type="Gene3D" id="3.30.2290.10">
    <property type="entry name" value="PmbA/TldD superfamily"/>
    <property type="match status" value="1"/>
</dbReference>
<proteinExistence type="inferred from homology"/>
<dbReference type="PANTHER" id="PTHR30624:SF0">
    <property type="entry name" value="METALLOPROTEASE SLR0863"/>
    <property type="match status" value="1"/>
</dbReference>
<sequence length="404" mass="43830">YWGFASTPAMDEAAAKRVTRKAMENAQTMCRFGEQPAIDMPKEYHVGEYGYNGRPTLGQKEIIDLLVELNAHANENYPHLNSATFMMSQEAHEKRLSTSYGSEGLSTTNRAAFYIIFSAEDRNGKPVELVETLSDRGNFADLDLSIESLAPKMVELNEHLQAKCNAVAPRGGKQTVIISPPLAGMLAHEAMGHPCEADSVLGGAVTANLVGKPVASEIVTMVDLAHTYNGEELMIPVYIDDEGTKAKDVVMIEKGILRSFMTNRESAAKLGIPATGNARAYTFNDEPLVRMRNTAILPGTSKIEDMIADVEDGYYLMHTGNGQADSTTEFMFGIKLAYEIKKGKLGNAITDTPVSGTAISMLKTVDAVSDDMYWECNGYCGKKQPMVVSLGGPALRAQVHLGGE</sequence>
<dbReference type="GO" id="GO:0006508">
    <property type="term" value="P:proteolysis"/>
    <property type="evidence" value="ECO:0007669"/>
    <property type="project" value="InterPro"/>
</dbReference>
<gene>
    <name evidence="3" type="ORF">METZ01_LOCUS229328</name>
</gene>
<organism evidence="3">
    <name type="scientific">marine metagenome</name>
    <dbReference type="NCBI Taxonomy" id="408172"/>
    <lineage>
        <taxon>unclassified sequences</taxon>
        <taxon>metagenomes</taxon>
        <taxon>ecological metagenomes</taxon>
    </lineage>
</organism>
<dbReference type="EMBL" id="UINC01056439">
    <property type="protein sequence ID" value="SVB76474.1"/>
    <property type="molecule type" value="Genomic_DNA"/>
</dbReference>
<dbReference type="InterPro" id="IPR045569">
    <property type="entry name" value="Metalloprtase-TldD/E_C"/>
</dbReference>
<dbReference type="AlphaFoldDB" id="A0A382GNV5"/>
<evidence type="ECO:0000259" key="2">
    <source>
        <dbReference type="Pfam" id="PF19289"/>
    </source>
</evidence>
<feature type="non-terminal residue" evidence="3">
    <location>
        <position position="1"/>
    </location>
</feature>
<accession>A0A382GNV5</accession>
<comment type="similarity">
    <text evidence="1">Belongs to the peptidase U62 family.</text>
</comment>
<feature type="domain" description="Metalloprotease TldD/E C-terminal" evidence="2">
    <location>
        <begin position="172"/>
        <end position="397"/>
    </location>
</feature>
<dbReference type="GO" id="GO:0005829">
    <property type="term" value="C:cytosol"/>
    <property type="evidence" value="ECO:0007669"/>
    <property type="project" value="TreeGrafter"/>
</dbReference>
<dbReference type="Pfam" id="PF19289">
    <property type="entry name" value="PmbA_TldD_3rd"/>
    <property type="match status" value="1"/>
</dbReference>
<dbReference type="GO" id="GO:0008237">
    <property type="term" value="F:metallopeptidase activity"/>
    <property type="evidence" value="ECO:0007669"/>
    <property type="project" value="InterPro"/>
</dbReference>
<dbReference type="InterPro" id="IPR051463">
    <property type="entry name" value="Peptidase_U62_metallo"/>
</dbReference>
<reference evidence="3" key="1">
    <citation type="submission" date="2018-05" db="EMBL/GenBank/DDBJ databases">
        <authorList>
            <person name="Lanie J.A."/>
            <person name="Ng W.-L."/>
            <person name="Kazmierczak K.M."/>
            <person name="Andrzejewski T.M."/>
            <person name="Davidsen T.M."/>
            <person name="Wayne K.J."/>
            <person name="Tettelin H."/>
            <person name="Glass J.I."/>
            <person name="Rusch D."/>
            <person name="Podicherti R."/>
            <person name="Tsui H.-C.T."/>
            <person name="Winkler M.E."/>
        </authorList>
    </citation>
    <scope>NUCLEOTIDE SEQUENCE</scope>
</reference>
<dbReference type="SUPFAM" id="SSF111283">
    <property type="entry name" value="Putative modulator of DNA gyrase, PmbA/TldD"/>
    <property type="match status" value="1"/>
</dbReference>
<dbReference type="InterPro" id="IPR036059">
    <property type="entry name" value="TldD/PmbA_sf"/>
</dbReference>
<dbReference type="PANTHER" id="PTHR30624">
    <property type="entry name" value="UNCHARACTERIZED PROTEIN TLDD AND PMBA"/>
    <property type="match status" value="1"/>
</dbReference>
<dbReference type="InterPro" id="IPR035068">
    <property type="entry name" value="TldD/PmbA_N"/>
</dbReference>
<evidence type="ECO:0000256" key="1">
    <source>
        <dbReference type="ARBA" id="ARBA00005836"/>
    </source>
</evidence>
<name>A0A382GNV5_9ZZZZ</name>
<protein>
    <recommendedName>
        <fullName evidence="2">Metalloprotease TldD/E C-terminal domain-containing protein</fullName>
    </recommendedName>
</protein>
<evidence type="ECO:0000313" key="3">
    <source>
        <dbReference type="EMBL" id="SVB76474.1"/>
    </source>
</evidence>